<evidence type="ECO:0000313" key="3">
    <source>
        <dbReference type="Proteomes" id="UP000770661"/>
    </source>
</evidence>
<proteinExistence type="predicted"/>
<name>A0A8J4XTK1_CHIOP</name>
<dbReference type="AlphaFoldDB" id="A0A8J4XTK1"/>
<organism evidence="2 3">
    <name type="scientific">Chionoecetes opilio</name>
    <name type="common">Atlantic snow crab</name>
    <name type="synonym">Cancer opilio</name>
    <dbReference type="NCBI Taxonomy" id="41210"/>
    <lineage>
        <taxon>Eukaryota</taxon>
        <taxon>Metazoa</taxon>
        <taxon>Ecdysozoa</taxon>
        <taxon>Arthropoda</taxon>
        <taxon>Crustacea</taxon>
        <taxon>Multicrustacea</taxon>
        <taxon>Malacostraca</taxon>
        <taxon>Eumalacostraca</taxon>
        <taxon>Eucarida</taxon>
        <taxon>Decapoda</taxon>
        <taxon>Pleocyemata</taxon>
        <taxon>Brachyura</taxon>
        <taxon>Eubrachyura</taxon>
        <taxon>Majoidea</taxon>
        <taxon>Majidae</taxon>
        <taxon>Chionoecetes</taxon>
    </lineage>
</organism>
<dbReference type="EMBL" id="JACEEZ010023134">
    <property type="protein sequence ID" value="KAG0711671.1"/>
    <property type="molecule type" value="Genomic_DNA"/>
</dbReference>
<dbReference type="Proteomes" id="UP000770661">
    <property type="component" value="Unassembled WGS sequence"/>
</dbReference>
<feature type="region of interest" description="Disordered" evidence="1">
    <location>
        <begin position="18"/>
        <end position="39"/>
    </location>
</feature>
<evidence type="ECO:0000256" key="1">
    <source>
        <dbReference type="SAM" id="MobiDB-lite"/>
    </source>
</evidence>
<protein>
    <submittedName>
        <fullName evidence="2">Uncharacterized protein</fullName>
    </submittedName>
</protein>
<comment type="caution">
    <text evidence="2">The sequence shown here is derived from an EMBL/GenBank/DDBJ whole genome shotgun (WGS) entry which is preliminary data.</text>
</comment>
<accession>A0A8J4XTK1</accession>
<evidence type="ECO:0000313" key="2">
    <source>
        <dbReference type="EMBL" id="KAG0711671.1"/>
    </source>
</evidence>
<reference evidence="2" key="1">
    <citation type="submission" date="2020-07" db="EMBL/GenBank/DDBJ databases">
        <title>The High-quality genome of the commercially important snow crab, Chionoecetes opilio.</title>
        <authorList>
            <person name="Jeong J.-H."/>
            <person name="Ryu S."/>
        </authorList>
    </citation>
    <scope>NUCLEOTIDE SEQUENCE</scope>
    <source>
        <strain evidence="2">MADBK_172401_WGS</strain>
        <tissue evidence="2">Digestive gland</tissue>
    </source>
</reference>
<gene>
    <name evidence="2" type="ORF">GWK47_020093</name>
</gene>
<sequence length="125" mass="13135">MRRTFGWGYQSSEAGRVSAGVRGGAQTPHNVKEPAKGLPKPPLLLSPFGEIFGPGPGPVPPFICSTRFSGPGVENVWADALSRFRGSGGGVANFARSALRVSVGGGALRRWTSSRPAALPNYRPF</sequence>
<keyword evidence="3" id="KW-1185">Reference proteome</keyword>